<dbReference type="InterPro" id="IPR036162">
    <property type="entry name" value="Resolvase-like_N_sf"/>
</dbReference>
<comment type="similarity">
    <text evidence="1">Belongs to the site-specific recombinase resolvase family.</text>
</comment>
<feature type="domain" description="Resolvase/invertase-type recombinase catalytic" evidence="6">
    <location>
        <begin position="1"/>
        <end position="144"/>
    </location>
</feature>
<dbReference type="Gene3D" id="1.10.10.60">
    <property type="entry name" value="Homeodomain-like"/>
    <property type="match status" value="1"/>
</dbReference>
<dbReference type="InterPro" id="IPR006120">
    <property type="entry name" value="Resolvase_HTH_dom"/>
</dbReference>
<dbReference type="Pfam" id="PF02796">
    <property type="entry name" value="HTH_7"/>
    <property type="match status" value="1"/>
</dbReference>
<accession>A0ABQ4KY11</accession>
<sequence length="206" mass="23650">MMVGYARVSSKGQNLARQEESLAEAGCTKVFKEKASGGDFERPQWQALCRFVREGDCVVVHDLSRFGRNAEQIKVEWERLIEKNVDICVLNMPILNTQKYKKIEGVGKLIINIVFELLSWQAEEERKRIRIAQREGIKKAKKDGKYKGKPKKYTNLSTGQDKLIYDTVVQLLRENHSINSIARTTGISRPTVYRIKNELHLSPTLD</sequence>
<dbReference type="PROSITE" id="PS00397">
    <property type="entry name" value="RECOMBINASES_1"/>
    <property type="match status" value="1"/>
</dbReference>
<feature type="active site" description="O-(5'-phospho-DNA)-serine intermediate" evidence="5">
    <location>
        <position position="9"/>
    </location>
</feature>
<dbReference type="SMART" id="SM00857">
    <property type="entry name" value="Resolvase"/>
    <property type="match status" value="1"/>
</dbReference>
<evidence type="ECO:0000313" key="8">
    <source>
        <dbReference type="Proteomes" id="UP000680670"/>
    </source>
</evidence>
<dbReference type="PROSITE" id="PS51736">
    <property type="entry name" value="RECOMBINASES_3"/>
    <property type="match status" value="1"/>
</dbReference>
<evidence type="ECO:0000256" key="1">
    <source>
        <dbReference type="ARBA" id="ARBA00009913"/>
    </source>
</evidence>
<proteinExistence type="inferred from homology"/>
<protein>
    <submittedName>
        <fullName evidence="7">Transposase</fullName>
    </submittedName>
</protein>
<dbReference type="InterPro" id="IPR006118">
    <property type="entry name" value="Recombinase_CS"/>
</dbReference>
<evidence type="ECO:0000256" key="3">
    <source>
        <dbReference type="ARBA" id="ARBA00023125"/>
    </source>
</evidence>
<keyword evidence="8" id="KW-1185">Reference proteome</keyword>
<dbReference type="CDD" id="cd03768">
    <property type="entry name" value="SR_ResInv"/>
    <property type="match status" value="1"/>
</dbReference>
<keyword evidence="3" id="KW-0238">DNA-binding</keyword>
<evidence type="ECO:0000256" key="4">
    <source>
        <dbReference type="ARBA" id="ARBA00023172"/>
    </source>
</evidence>
<dbReference type="EMBL" id="BORJ01000007">
    <property type="protein sequence ID" value="GIN96925.1"/>
    <property type="molecule type" value="Genomic_DNA"/>
</dbReference>
<dbReference type="PANTHER" id="PTHR30461:SF26">
    <property type="entry name" value="RESOLVASE HOMOLOG YNEB"/>
    <property type="match status" value="1"/>
</dbReference>
<dbReference type="Gene3D" id="3.40.50.1390">
    <property type="entry name" value="Resolvase, N-terminal catalytic domain"/>
    <property type="match status" value="1"/>
</dbReference>
<evidence type="ECO:0000313" key="7">
    <source>
        <dbReference type="EMBL" id="GIN96925.1"/>
    </source>
</evidence>
<dbReference type="Pfam" id="PF00239">
    <property type="entry name" value="Resolvase"/>
    <property type="match status" value="1"/>
</dbReference>
<keyword evidence="2" id="KW-0229">DNA integration</keyword>
<dbReference type="InterPro" id="IPR050639">
    <property type="entry name" value="SSR_resolvase"/>
</dbReference>
<keyword evidence="4" id="KW-0233">DNA recombination</keyword>
<dbReference type="Proteomes" id="UP000680670">
    <property type="component" value="Unassembled WGS sequence"/>
</dbReference>
<dbReference type="PANTHER" id="PTHR30461">
    <property type="entry name" value="DNA-INVERTASE FROM LAMBDOID PROPHAGE"/>
    <property type="match status" value="1"/>
</dbReference>
<comment type="caution">
    <text evidence="7">The sequence shown here is derived from an EMBL/GenBank/DDBJ whole genome shotgun (WGS) entry which is preliminary data.</text>
</comment>
<dbReference type="SUPFAM" id="SSF53041">
    <property type="entry name" value="Resolvase-like"/>
    <property type="match status" value="1"/>
</dbReference>
<evidence type="ECO:0000256" key="2">
    <source>
        <dbReference type="ARBA" id="ARBA00022908"/>
    </source>
</evidence>
<reference evidence="7 8" key="1">
    <citation type="submission" date="2021-03" db="EMBL/GenBank/DDBJ databases">
        <title>Antimicrobial resistance genes in bacteria isolated from Japanese honey, and their potential for conferring macrolide and lincosamide resistance in the American foulbrood pathogen Paenibacillus larvae.</title>
        <authorList>
            <person name="Okamoto M."/>
            <person name="Kumagai M."/>
            <person name="Kanamori H."/>
            <person name="Takamatsu D."/>
        </authorList>
    </citation>
    <scope>NUCLEOTIDE SEQUENCE [LARGE SCALE GENOMIC DNA]</scope>
    <source>
        <strain evidence="7 8">J6TS1</strain>
    </source>
</reference>
<evidence type="ECO:0000259" key="6">
    <source>
        <dbReference type="PROSITE" id="PS51736"/>
    </source>
</evidence>
<evidence type="ECO:0000256" key="5">
    <source>
        <dbReference type="PROSITE-ProRule" id="PRU10137"/>
    </source>
</evidence>
<name>A0ABQ4KY11_SIMTE</name>
<gene>
    <name evidence="7" type="ORF">J6TS1_27950</name>
</gene>
<dbReference type="RefSeq" id="WP_213020704.1">
    <property type="nucleotide sequence ID" value="NZ_BORJ01000007.1"/>
</dbReference>
<organism evidence="7 8">
    <name type="scientific">Siminovitchia terrae</name>
    <name type="common">Bacillus terrae</name>
    <dbReference type="NCBI Taxonomy" id="1914933"/>
    <lineage>
        <taxon>Bacteria</taxon>
        <taxon>Bacillati</taxon>
        <taxon>Bacillota</taxon>
        <taxon>Bacilli</taxon>
        <taxon>Bacillales</taxon>
        <taxon>Bacillaceae</taxon>
        <taxon>Siminovitchia</taxon>
    </lineage>
</organism>
<dbReference type="InterPro" id="IPR006119">
    <property type="entry name" value="Resolv_N"/>
</dbReference>